<name>A0A2N8ZED5_9VIBR</name>
<evidence type="ECO:0000313" key="1">
    <source>
        <dbReference type="EMBL" id="SON50256.1"/>
    </source>
</evidence>
<proteinExistence type="predicted"/>
<dbReference type="RefSeq" id="WP_102522771.1">
    <property type="nucleotide sequence ID" value="NZ_LT960611.1"/>
</dbReference>
<keyword evidence="2" id="KW-1185">Reference proteome</keyword>
<dbReference type="KEGG" id="vta:A2277"/>
<evidence type="ECO:0008006" key="3">
    <source>
        <dbReference type="Google" id="ProtNLM"/>
    </source>
</evidence>
<dbReference type="InterPro" id="IPR025294">
    <property type="entry name" value="DUF4156"/>
</dbReference>
<sequence length="109" mass="12029">MKSFLTIALLALLTGCTSPRNLLNDEARLVEIHKSNQNMIDQCEYLGEVIGSEGHWYSFFLFGNDALMQGAINSLKNKAHLMSANTILLSEPQTFATSVTLLGTAYKCE</sequence>
<accession>A0A2N8ZED5</accession>
<organism evidence="1 2">
    <name type="scientific">Vibrio tapetis subsp. tapetis</name>
    <dbReference type="NCBI Taxonomy" id="1671868"/>
    <lineage>
        <taxon>Bacteria</taxon>
        <taxon>Pseudomonadati</taxon>
        <taxon>Pseudomonadota</taxon>
        <taxon>Gammaproteobacteria</taxon>
        <taxon>Vibrionales</taxon>
        <taxon>Vibrionaceae</taxon>
        <taxon>Vibrio</taxon>
    </lineage>
</organism>
<evidence type="ECO:0000313" key="2">
    <source>
        <dbReference type="Proteomes" id="UP000235828"/>
    </source>
</evidence>
<dbReference type="Pfam" id="PF13698">
    <property type="entry name" value="DUF4156"/>
    <property type="match status" value="1"/>
</dbReference>
<reference evidence="1 2" key="1">
    <citation type="submission" date="2017-10" db="EMBL/GenBank/DDBJ databases">
        <authorList>
            <person name="Banno H."/>
            <person name="Chua N.-H."/>
        </authorList>
    </citation>
    <scope>NUCLEOTIDE SEQUENCE [LARGE SCALE GENOMIC DNA]</scope>
    <source>
        <strain evidence="1">Vibrio tapetis CECT4600</strain>
    </source>
</reference>
<dbReference type="PROSITE" id="PS51257">
    <property type="entry name" value="PROKAR_LIPOPROTEIN"/>
    <property type="match status" value="1"/>
</dbReference>
<dbReference type="OrthoDB" id="6265533at2"/>
<gene>
    <name evidence="1" type="ORF">VTAP4600_A2277</name>
</gene>
<protein>
    <recommendedName>
        <fullName evidence="3">Outer membrane lipoprotein</fullName>
    </recommendedName>
</protein>
<dbReference type="AlphaFoldDB" id="A0A2N8ZED5"/>
<dbReference type="Proteomes" id="UP000235828">
    <property type="component" value="Chromosome A"/>
</dbReference>
<dbReference type="EMBL" id="LT960611">
    <property type="protein sequence ID" value="SON50256.1"/>
    <property type="molecule type" value="Genomic_DNA"/>
</dbReference>